<dbReference type="AlphaFoldDB" id="A0A0F9D7R1"/>
<protein>
    <recommendedName>
        <fullName evidence="4">glutamate-1-semialdehyde 2,1-aminomutase</fullName>
        <ecNumber evidence="4">5.4.3.8</ecNumber>
    </recommendedName>
</protein>
<reference evidence="8" key="1">
    <citation type="journal article" date="2015" name="Nature">
        <title>Complex archaea that bridge the gap between prokaryotes and eukaryotes.</title>
        <authorList>
            <person name="Spang A."/>
            <person name="Saw J.H."/>
            <person name="Jorgensen S.L."/>
            <person name="Zaremba-Niedzwiedzka K."/>
            <person name="Martijn J."/>
            <person name="Lind A.E."/>
            <person name="van Eijk R."/>
            <person name="Schleper C."/>
            <person name="Guy L."/>
            <person name="Ettema T.J."/>
        </authorList>
    </citation>
    <scope>NUCLEOTIDE SEQUENCE</scope>
</reference>
<dbReference type="GO" id="GO:0006779">
    <property type="term" value="P:porphyrin-containing compound biosynthetic process"/>
    <property type="evidence" value="ECO:0007669"/>
    <property type="project" value="UniProtKB-KW"/>
</dbReference>
<dbReference type="InterPro" id="IPR015422">
    <property type="entry name" value="PyrdxlP-dep_Trfase_small"/>
</dbReference>
<dbReference type="GO" id="GO:0008483">
    <property type="term" value="F:transaminase activity"/>
    <property type="evidence" value="ECO:0007669"/>
    <property type="project" value="InterPro"/>
</dbReference>
<dbReference type="FunFam" id="3.40.640.10:FF:000021">
    <property type="entry name" value="Glutamate-1-semialdehyde 2,1-aminomutase"/>
    <property type="match status" value="1"/>
</dbReference>
<comment type="pathway">
    <text evidence="2">Porphyrin-containing compound metabolism; protoporphyrin-IX biosynthesis; 5-aminolevulinate from L-glutamyl-tRNA(Glu): step 2/2.</text>
</comment>
<sequence>MPYTKSKLLYERALKVYVEGVNSPSRGGAFYTPHPIFVDYGKGGRIYDLDGNEYVDLMLGFSVLILGHAHPEIVRAYCRAAEQGTHYATGSELEVKVGEKLCQQIPCAEKIRFTNSGTEATMAAIRLARGYTGRNKFIKFEGHYHGWYDDFLVNTHAKPLDAWGTRRGPVYIPDSAGIPPESLSNTIVCPWNDIDLVSDNIKRYQGQIAAIITEPIASNIGCILPKPGFLEDLRQISKDNDILLIFDEIVTGFRYAPGGCQEYYGVIPDIATFGKAMGAGMPIGLVAGKNDIMEAFTWGGVLHFGTFNATRLAMEVVNANVDVLTRNGNSAIKHLYETGDKIIAGYKEIFKHRKIPAIVQGFGPMFQIYFTEKEEIMDFRDYCGHANQEKYNRFANKLRNQGVYIPVSNGLHQITCIAHNEDDIEKILVGVDEVLKNF</sequence>
<dbReference type="EMBL" id="LAZR01032857">
    <property type="protein sequence ID" value="KKL49726.1"/>
    <property type="molecule type" value="Genomic_DNA"/>
</dbReference>
<name>A0A0F9D7R1_9ZZZZ</name>
<dbReference type="Pfam" id="PF00202">
    <property type="entry name" value="Aminotran_3"/>
    <property type="match status" value="1"/>
</dbReference>
<dbReference type="Gene3D" id="3.40.640.10">
    <property type="entry name" value="Type I PLP-dependent aspartate aminotransferase-like (Major domain)"/>
    <property type="match status" value="1"/>
</dbReference>
<dbReference type="EC" id="5.4.3.8" evidence="4"/>
<dbReference type="InterPro" id="IPR049704">
    <property type="entry name" value="Aminotrans_3_PPA_site"/>
</dbReference>
<gene>
    <name evidence="8" type="ORF">LCGC14_2312620</name>
</gene>
<evidence type="ECO:0000256" key="4">
    <source>
        <dbReference type="ARBA" id="ARBA00012143"/>
    </source>
</evidence>
<dbReference type="InterPro" id="IPR015421">
    <property type="entry name" value="PyrdxlP-dep_Trfase_major"/>
</dbReference>
<dbReference type="GO" id="GO:0030170">
    <property type="term" value="F:pyridoxal phosphate binding"/>
    <property type="evidence" value="ECO:0007669"/>
    <property type="project" value="InterPro"/>
</dbReference>
<keyword evidence="7" id="KW-0627">Porphyrin biosynthesis</keyword>
<dbReference type="GO" id="GO:0042286">
    <property type="term" value="F:glutamate-1-semialdehyde 2,1-aminomutase activity"/>
    <property type="evidence" value="ECO:0007669"/>
    <property type="project" value="UniProtKB-EC"/>
</dbReference>
<dbReference type="InterPro" id="IPR015424">
    <property type="entry name" value="PyrdxlP-dep_Trfase"/>
</dbReference>
<evidence type="ECO:0000256" key="2">
    <source>
        <dbReference type="ARBA" id="ARBA00004819"/>
    </source>
</evidence>
<dbReference type="InterPro" id="IPR005814">
    <property type="entry name" value="Aminotrans_3"/>
</dbReference>
<evidence type="ECO:0000256" key="5">
    <source>
        <dbReference type="ARBA" id="ARBA00022898"/>
    </source>
</evidence>
<keyword evidence="5" id="KW-0663">Pyridoxal phosphate</keyword>
<dbReference type="CDD" id="cd00610">
    <property type="entry name" value="OAT_like"/>
    <property type="match status" value="1"/>
</dbReference>
<accession>A0A0F9D7R1</accession>
<dbReference type="SUPFAM" id="SSF53383">
    <property type="entry name" value="PLP-dependent transferases"/>
    <property type="match status" value="1"/>
</dbReference>
<comment type="caution">
    <text evidence="8">The sequence shown here is derived from an EMBL/GenBank/DDBJ whole genome shotgun (WGS) entry which is preliminary data.</text>
</comment>
<evidence type="ECO:0000313" key="8">
    <source>
        <dbReference type="EMBL" id="KKL49726.1"/>
    </source>
</evidence>
<keyword evidence="6" id="KW-0413">Isomerase</keyword>
<organism evidence="8">
    <name type="scientific">marine sediment metagenome</name>
    <dbReference type="NCBI Taxonomy" id="412755"/>
    <lineage>
        <taxon>unclassified sequences</taxon>
        <taxon>metagenomes</taxon>
        <taxon>ecological metagenomes</taxon>
    </lineage>
</organism>
<comment type="similarity">
    <text evidence="3">Belongs to the class-III pyridoxal-phosphate-dependent aminotransferase family. HemL subfamily.</text>
</comment>
<evidence type="ECO:0000256" key="6">
    <source>
        <dbReference type="ARBA" id="ARBA00023235"/>
    </source>
</evidence>
<dbReference type="PANTHER" id="PTHR43713:SF3">
    <property type="entry name" value="GLUTAMATE-1-SEMIALDEHYDE 2,1-AMINOMUTASE 1, CHLOROPLASTIC-RELATED"/>
    <property type="match status" value="1"/>
</dbReference>
<dbReference type="NCBIfam" id="NF000818">
    <property type="entry name" value="PRK00062.1"/>
    <property type="match status" value="1"/>
</dbReference>
<evidence type="ECO:0000256" key="3">
    <source>
        <dbReference type="ARBA" id="ARBA00008981"/>
    </source>
</evidence>
<dbReference type="PANTHER" id="PTHR43713">
    <property type="entry name" value="GLUTAMATE-1-SEMIALDEHYDE 2,1-AMINOMUTASE"/>
    <property type="match status" value="1"/>
</dbReference>
<dbReference type="PROSITE" id="PS00600">
    <property type="entry name" value="AA_TRANSFER_CLASS_3"/>
    <property type="match status" value="1"/>
</dbReference>
<proteinExistence type="inferred from homology"/>
<evidence type="ECO:0000256" key="1">
    <source>
        <dbReference type="ARBA" id="ARBA00001933"/>
    </source>
</evidence>
<evidence type="ECO:0000256" key="7">
    <source>
        <dbReference type="ARBA" id="ARBA00023244"/>
    </source>
</evidence>
<dbReference type="Gene3D" id="3.90.1150.10">
    <property type="entry name" value="Aspartate Aminotransferase, domain 1"/>
    <property type="match status" value="1"/>
</dbReference>
<comment type="cofactor">
    <cofactor evidence="1">
        <name>pyridoxal 5'-phosphate</name>
        <dbReference type="ChEBI" id="CHEBI:597326"/>
    </cofactor>
</comment>